<dbReference type="AlphaFoldDB" id="A0A1G9XTI2"/>
<accession>A0A1G9XTI2</accession>
<sequence>MAIRIDVRDILEVFLIANIGPITQNSLNINFPPELQTFVDTQVINNIGSPSYDASFSSDLRDVLSTFILDNLNTLENVNSVNNTMTANDTTTVNTPETPT</sequence>
<dbReference type="Proteomes" id="UP000214880">
    <property type="component" value="Unassembled WGS sequence"/>
</dbReference>
<keyword evidence="2" id="KW-1185">Reference proteome</keyword>
<organism evidence="1 2">
    <name type="scientific">Dendrosporobacter quercicolus</name>
    <dbReference type="NCBI Taxonomy" id="146817"/>
    <lineage>
        <taxon>Bacteria</taxon>
        <taxon>Bacillati</taxon>
        <taxon>Bacillota</taxon>
        <taxon>Negativicutes</taxon>
        <taxon>Selenomonadales</taxon>
        <taxon>Sporomusaceae</taxon>
        <taxon>Dendrosporobacter</taxon>
    </lineage>
</organism>
<name>A0A1G9XTI2_9FIRM</name>
<evidence type="ECO:0000313" key="1">
    <source>
        <dbReference type="EMBL" id="SDN00132.1"/>
    </source>
</evidence>
<reference evidence="1 2" key="1">
    <citation type="submission" date="2016-10" db="EMBL/GenBank/DDBJ databases">
        <authorList>
            <person name="de Groot N.N."/>
        </authorList>
    </citation>
    <scope>NUCLEOTIDE SEQUENCE [LARGE SCALE GENOMIC DNA]</scope>
    <source>
        <strain evidence="1 2">DSM 1736</strain>
    </source>
</reference>
<gene>
    <name evidence="1" type="ORF">SAMN04488502_11042</name>
</gene>
<protein>
    <submittedName>
        <fullName evidence="1">Uncharacterized protein</fullName>
    </submittedName>
</protein>
<proteinExistence type="predicted"/>
<dbReference type="EMBL" id="FNHB01000010">
    <property type="protein sequence ID" value="SDN00132.1"/>
    <property type="molecule type" value="Genomic_DNA"/>
</dbReference>
<dbReference type="OrthoDB" id="1684123at2"/>
<dbReference type="RefSeq" id="WP_092074521.1">
    <property type="nucleotide sequence ID" value="NZ_FNHB01000010.1"/>
</dbReference>
<evidence type="ECO:0000313" key="2">
    <source>
        <dbReference type="Proteomes" id="UP000214880"/>
    </source>
</evidence>